<proteinExistence type="predicted"/>
<dbReference type="EMBL" id="AGDZ01000025">
    <property type="protein sequence ID" value="EMB22907.1"/>
    <property type="molecule type" value="Genomic_DNA"/>
</dbReference>
<comment type="caution">
    <text evidence="2">The sequence shown here is derived from an EMBL/GenBank/DDBJ whole genome shotgun (WGS) entry which is preliminary data.</text>
</comment>
<sequence>MRFKSLIKEVLKDYLSNFKEVLKGEKLSPKKIKSLSFERRDNEKLIRLAESLIQGSLLLGRLHAMPSKLEEKEFADDERHSVLIEEEKLSFDEAVNFLRAKLPMKKDDWRNLEPKLRFRAFTVAKLSEADFIETVKGRLALAVEKNESILESWKDIEAMTEDWGENFTPRYWETVYRTNVQSAYNAGRLMQHKNNMPPAWELLFVEDKRQSDICKGLTLIAGNGKALHKNHPFWETYGFPPYHFNCRTTFRAVYDFEIGHGIEIGNVPMKEIRKNFKPQKGFGGNPIEKESWWKITPEMIARADRYGITSDIVAQARELDMQSYFPELLKDYKPVHKSKTGGYVHMAANSGHNPEEIASAKRLADEGHKVYLLPSTRKKKNPDMIIDNELGEIKSFGFDEKHPNPTQQTMQTEIKKAGQHQRARILYLTVADHIKIKTVLAALGKEVWRTPIKKIMLDHQGVLREYPRQLFFNKK</sequence>
<dbReference type="RefSeq" id="WP_010696267.1">
    <property type="nucleotide sequence ID" value="NZ_KB442454.1"/>
</dbReference>
<dbReference type="OrthoDB" id="9813502at2"/>
<evidence type="ECO:0000313" key="3">
    <source>
        <dbReference type="Proteomes" id="UP000016183"/>
    </source>
</evidence>
<feature type="domain" description="Phage head morphogenesis" evidence="1">
    <location>
        <begin position="134"/>
        <end position="250"/>
    </location>
</feature>
<reference evidence="2 3" key="1">
    <citation type="submission" date="2012-01" db="EMBL/GenBank/DDBJ databases">
        <title>The Genome Sequence of Treponema denticola SP33.</title>
        <authorList>
            <consortium name="The Broad Institute Genome Sequencing Platform"/>
            <person name="Earl A."/>
            <person name="Ward D."/>
            <person name="Feldgarden M."/>
            <person name="Gevers D."/>
            <person name="Blanton J.M."/>
            <person name="Fenno C.J."/>
            <person name="Baranova O.V."/>
            <person name="Mathney J."/>
            <person name="Dewhirst F.E."/>
            <person name="Izard J."/>
            <person name="Young S.K."/>
            <person name="Zeng Q."/>
            <person name="Gargeya S."/>
            <person name="Fitzgerald M."/>
            <person name="Haas B."/>
            <person name="Abouelleil A."/>
            <person name="Alvarado L."/>
            <person name="Arachchi H.M."/>
            <person name="Berlin A."/>
            <person name="Chapman S.B."/>
            <person name="Gearin G."/>
            <person name="Goldberg J."/>
            <person name="Griggs A."/>
            <person name="Gujja S."/>
            <person name="Hansen M."/>
            <person name="Heiman D."/>
            <person name="Howarth C."/>
            <person name="Larimer J."/>
            <person name="Lui A."/>
            <person name="MacDonald P.J.P."/>
            <person name="McCowen C."/>
            <person name="Montmayeur A."/>
            <person name="Murphy C."/>
            <person name="Neiman D."/>
            <person name="Pearson M."/>
            <person name="Priest M."/>
            <person name="Roberts A."/>
            <person name="Saif S."/>
            <person name="Shea T."/>
            <person name="Sisk P."/>
            <person name="Stolte C."/>
            <person name="Sykes S."/>
            <person name="Wortman J."/>
            <person name="Nusbaum C."/>
            <person name="Birren B."/>
        </authorList>
    </citation>
    <scope>NUCLEOTIDE SEQUENCE [LARGE SCALE GENOMIC DNA]</scope>
    <source>
        <strain evidence="2 3">SP33</strain>
    </source>
</reference>
<dbReference type="InterPro" id="IPR006528">
    <property type="entry name" value="Phage_head_morphogenesis_dom"/>
</dbReference>
<dbReference type="AlphaFoldDB" id="M2BD09"/>
<dbReference type="Proteomes" id="UP000016183">
    <property type="component" value="Unassembled WGS sequence"/>
</dbReference>
<evidence type="ECO:0000259" key="1">
    <source>
        <dbReference type="Pfam" id="PF04233"/>
    </source>
</evidence>
<dbReference type="Pfam" id="PF04233">
    <property type="entry name" value="Phage_Mu_F"/>
    <property type="match status" value="1"/>
</dbReference>
<gene>
    <name evidence="2" type="ORF">HMPREF9733_01701</name>
</gene>
<organism evidence="2 3">
    <name type="scientific">Treponema denticola SP33</name>
    <dbReference type="NCBI Taxonomy" id="999437"/>
    <lineage>
        <taxon>Bacteria</taxon>
        <taxon>Pseudomonadati</taxon>
        <taxon>Spirochaetota</taxon>
        <taxon>Spirochaetia</taxon>
        <taxon>Spirochaetales</taxon>
        <taxon>Treponemataceae</taxon>
        <taxon>Treponema</taxon>
    </lineage>
</organism>
<dbReference type="HOGENOM" id="CLU_053141_0_0_12"/>
<accession>M2BD09</accession>
<dbReference type="Gene3D" id="3.40.1350.120">
    <property type="match status" value="1"/>
</dbReference>
<protein>
    <submittedName>
        <fullName evidence="2">SPP1 gp7 family phage putative head morphogenesis protein</fullName>
    </submittedName>
</protein>
<dbReference type="PATRIC" id="fig|999437.3.peg.1754"/>
<name>M2BD09_TREDN</name>
<evidence type="ECO:0000313" key="2">
    <source>
        <dbReference type="EMBL" id="EMB22907.1"/>
    </source>
</evidence>